<evidence type="ECO:0000313" key="1">
    <source>
        <dbReference type="EMBL" id="KAF4383600.1"/>
    </source>
</evidence>
<dbReference type="AlphaFoldDB" id="A0A7J6GML4"/>
<evidence type="ECO:0000313" key="2">
    <source>
        <dbReference type="Proteomes" id="UP000525078"/>
    </source>
</evidence>
<comment type="caution">
    <text evidence="1">The sequence shown here is derived from an EMBL/GenBank/DDBJ whole genome shotgun (WGS) entry which is preliminary data.</text>
</comment>
<protein>
    <submittedName>
        <fullName evidence="1">Uncharacterized protein</fullName>
    </submittedName>
</protein>
<organism evidence="1 2">
    <name type="scientific">Cannabis sativa</name>
    <name type="common">Hemp</name>
    <name type="synonym">Marijuana</name>
    <dbReference type="NCBI Taxonomy" id="3483"/>
    <lineage>
        <taxon>Eukaryota</taxon>
        <taxon>Viridiplantae</taxon>
        <taxon>Streptophyta</taxon>
        <taxon>Embryophyta</taxon>
        <taxon>Tracheophyta</taxon>
        <taxon>Spermatophyta</taxon>
        <taxon>Magnoliopsida</taxon>
        <taxon>eudicotyledons</taxon>
        <taxon>Gunneridae</taxon>
        <taxon>Pentapetalae</taxon>
        <taxon>rosids</taxon>
        <taxon>fabids</taxon>
        <taxon>Rosales</taxon>
        <taxon>Cannabaceae</taxon>
        <taxon>Cannabis</taxon>
    </lineage>
</organism>
<gene>
    <name evidence="1" type="ORF">F8388_014100</name>
</gene>
<name>A0A7J6GML4_CANSA</name>
<accession>A0A7J6GML4</accession>
<dbReference type="EMBL" id="JAATIP010000052">
    <property type="protein sequence ID" value="KAF4383600.1"/>
    <property type="molecule type" value="Genomic_DNA"/>
</dbReference>
<reference evidence="1 2" key="1">
    <citation type="journal article" date="2020" name="bioRxiv">
        <title>Sequence and annotation of 42 cannabis genomes reveals extensive copy number variation in cannabinoid synthesis and pathogen resistance genes.</title>
        <authorList>
            <person name="Mckernan K.J."/>
            <person name="Helbert Y."/>
            <person name="Kane L.T."/>
            <person name="Ebling H."/>
            <person name="Zhang L."/>
            <person name="Liu B."/>
            <person name="Eaton Z."/>
            <person name="Mclaughlin S."/>
            <person name="Kingan S."/>
            <person name="Baybayan P."/>
            <person name="Concepcion G."/>
            <person name="Jordan M."/>
            <person name="Riva A."/>
            <person name="Barbazuk W."/>
            <person name="Harkins T."/>
        </authorList>
    </citation>
    <scope>NUCLEOTIDE SEQUENCE [LARGE SCALE GENOMIC DNA]</scope>
    <source>
        <strain evidence="2">cv. Jamaican Lion 4</strain>
        <tissue evidence="1">Leaf</tissue>
    </source>
</reference>
<proteinExistence type="predicted"/>
<sequence length="182" mass="21252">MNFFALEKLIPELAEIAVHHKFITQFQIFPVRIKAWSVVSEVLYICLGGNPPLRYVPKTETGGATYIKFIRKSNDKKGLEGQKETMKVYDFMLDHVGVFISRAFLMLLFFGSRVGVDYKSVDKILCRIRYSHIFHDYKIIDGILIYIIFSVTEFRFSFQNHIFLKLQCSNHQPIKPCVFLMV</sequence>
<dbReference type="Proteomes" id="UP000525078">
    <property type="component" value="Unassembled WGS sequence"/>
</dbReference>